<name>A0A0M9ELK7_FUSLA</name>
<dbReference type="PANTHER" id="PTHR43827">
    <property type="entry name" value="2,5-DIKETO-D-GLUCONIC ACID REDUCTASE"/>
    <property type="match status" value="1"/>
</dbReference>
<dbReference type="Gene3D" id="3.20.20.100">
    <property type="entry name" value="NADP-dependent oxidoreductase domain"/>
    <property type="match status" value="1"/>
</dbReference>
<reference evidence="7 8" key="1">
    <citation type="submission" date="2015-04" db="EMBL/GenBank/DDBJ databases">
        <title>The draft genome sequence of Fusarium langsethiae, a T-2/HT-2 mycotoxin producer.</title>
        <authorList>
            <person name="Lysoe E."/>
            <person name="Divon H.H."/>
            <person name="Terzi V."/>
            <person name="Orru L."/>
            <person name="Lamontanara A."/>
            <person name="Kolseth A.-K."/>
            <person name="Frandsen R.J."/>
            <person name="Nielsen K."/>
            <person name="Thrane U."/>
        </authorList>
    </citation>
    <scope>NUCLEOTIDE SEQUENCE [LARGE SCALE GENOMIC DNA]</scope>
    <source>
        <strain evidence="7 8">Fl201059</strain>
    </source>
</reference>
<keyword evidence="2" id="KW-0560">Oxidoreductase</keyword>
<dbReference type="FunFam" id="3.20.20.100:FF:000015">
    <property type="entry name" value="Oxidoreductase, aldo/keto reductase family"/>
    <property type="match status" value="1"/>
</dbReference>
<dbReference type="InterPro" id="IPR018170">
    <property type="entry name" value="Aldo/ket_reductase_CS"/>
</dbReference>
<sequence>MAQQLNVRSTLKLNSGYEIPRLGFGCYQIPKEQTTEAVKEALKEGYVHVSPSPLFANNSILMKWQIDSATGYYNQAEAAEAIRQSGVPREQVFFTTKVFTFGQSPGYHNTVNSLEAALEQTKLDYLDLVLIHAPYGGSEGRKGSWKALVEYVEKGKVRSIGVSNYGVQHLEELEKHIKELEEERGGKGKGGVISVGQWEVHPWLTRPDIVQWCRERGIVVEAYCPIVRGQRSDEPKVKELAEKYGKTPAQILLRWSLQKELVPLVKSVTPARVRENASLYGFELTNEDVDGLTTDKYEFCSWDPTKDDLSK</sequence>
<evidence type="ECO:0000256" key="4">
    <source>
        <dbReference type="PIRSR" id="PIRSR000097-2"/>
    </source>
</evidence>
<accession>A0A0M9ELK7</accession>
<protein>
    <submittedName>
        <fullName evidence="7">Diketo-d-gluconate reductase</fullName>
    </submittedName>
</protein>
<proteinExistence type="inferred from homology"/>
<dbReference type="InterPro" id="IPR020471">
    <property type="entry name" value="AKR"/>
</dbReference>
<dbReference type="CDD" id="cd19071">
    <property type="entry name" value="AKR_AKR1-5-like"/>
    <property type="match status" value="1"/>
</dbReference>
<feature type="active site" description="Proton donor" evidence="3">
    <location>
        <position position="72"/>
    </location>
</feature>
<evidence type="ECO:0000256" key="2">
    <source>
        <dbReference type="ARBA" id="ARBA00023002"/>
    </source>
</evidence>
<feature type="binding site" evidence="4">
    <location>
        <position position="132"/>
    </location>
    <ligand>
        <name>substrate</name>
    </ligand>
</feature>
<evidence type="ECO:0000313" key="7">
    <source>
        <dbReference type="EMBL" id="KPA35210.1"/>
    </source>
</evidence>
<dbReference type="PRINTS" id="PR00069">
    <property type="entry name" value="ALDKETRDTASE"/>
</dbReference>
<dbReference type="Pfam" id="PF00248">
    <property type="entry name" value="Aldo_ket_red"/>
    <property type="match status" value="1"/>
</dbReference>
<gene>
    <name evidence="7" type="ORF">FLAG1_12117</name>
</gene>
<dbReference type="PROSITE" id="PS00062">
    <property type="entry name" value="ALDOKETO_REDUCTASE_2"/>
    <property type="match status" value="1"/>
</dbReference>
<comment type="similarity">
    <text evidence="1">Belongs to the aldo/keto reductase family.</text>
</comment>
<feature type="domain" description="NADP-dependent oxidoreductase" evidence="6">
    <location>
        <begin position="28"/>
        <end position="291"/>
    </location>
</feature>
<dbReference type="EMBL" id="JXCE01001409">
    <property type="protein sequence ID" value="KPA35210.1"/>
    <property type="molecule type" value="Genomic_DNA"/>
</dbReference>
<evidence type="ECO:0000259" key="6">
    <source>
        <dbReference type="Pfam" id="PF00248"/>
    </source>
</evidence>
<evidence type="ECO:0000313" key="8">
    <source>
        <dbReference type="Proteomes" id="UP000037904"/>
    </source>
</evidence>
<dbReference type="InterPro" id="IPR023210">
    <property type="entry name" value="NADP_OxRdtase_dom"/>
</dbReference>
<dbReference type="GO" id="GO:0016491">
    <property type="term" value="F:oxidoreductase activity"/>
    <property type="evidence" value="ECO:0007669"/>
    <property type="project" value="UniProtKB-KW"/>
</dbReference>
<organism evidence="7 8">
    <name type="scientific">Fusarium langsethiae</name>
    <dbReference type="NCBI Taxonomy" id="179993"/>
    <lineage>
        <taxon>Eukaryota</taxon>
        <taxon>Fungi</taxon>
        <taxon>Dikarya</taxon>
        <taxon>Ascomycota</taxon>
        <taxon>Pezizomycotina</taxon>
        <taxon>Sordariomycetes</taxon>
        <taxon>Hypocreomycetidae</taxon>
        <taxon>Hypocreales</taxon>
        <taxon>Nectriaceae</taxon>
        <taxon>Fusarium</taxon>
    </lineage>
</organism>
<dbReference type="InterPro" id="IPR036812">
    <property type="entry name" value="NAD(P)_OxRdtase_dom_sf"/>
</dbReference>
<evidence type="ECO:0000256" key="3">
    <source>
        <dbReference type="PIRSR" id="PIRSR000097-1"/>
    </source>
</evidence>
<dbReference type="AlphaFoldDB" id="A0A0M9ELK7"/>
<evidence type="ECO:0000256" key="5">
    <source>
        <dbReference type="PIRSR" id="PIRSR000097-3"/>
    </source>
</evidence>
<evidence type="ECO:0000256" key="1">
    <source>
        <dbReference type="ARBA" id="ARBA00007905"/>
    </source>
</evidence>
<dbReference type="SUPFAM" id="SSF51430">
    <property type="entry name" value="NAD(P)-linked oxidoreductase"/>
    <property type="match status" value="1"/>
</dbReference>
<dbReference type="Proteomes" id="UP000037904">
    <property type="component" value="Unassembled WGS sequence"/>
</dbReference>
<comment type="caution">
    <text evidence="7">The sequence shown here is derived from an EMBL/GenBank/DDBJ whole genome shotgun (WGS) entry which is preliminary data.</text>
</comment>
<feature type="site" description="Lowers pKa of active site Tyr" evidence="5">
    <location>
        <position position="97"/>
    </location>
</feature>
<keyword evidence="8" id="KW-1185">Reference proteome</keyword>
<dbReference type="PIRSF" id="PIRSF000097">
    <property type="entry name" value="AKR"/>
    <property type="match status" value="1"/>
</dbReference>
<dbReference type="PANTHER" id="PTHR43827:SF13">
    <property type="entry name" value="ALDO_KETO REDUCTASE FAMILY PROTEIN"/>
    <property type="match status" value="1"/>
</dbReference>